<dbReference type="Gene3D" id="2.40.110.10">
    <property type="entry name" value="Butyryl-CoA Dehydrogenase, subunit A, domain 2"/>
    <property type="match status" value="1"/>
</dbReference>
<dbReference type="Gene3D" id="1.20.140.10">
    <property type="entry name" value="Butyryl-CoA Dehydrogenase, subunit A, domain 3"/>
    <property type="match status" value="1"/>
</dbReference>
<dbReference type="OrthoDB" id="3404950at2"/>
<gene>
    <name evidence="3" type="ORF">AOC05_06910</name>
</gene>
<dbReference type="InterPro" id="IPR036250">
    <property type="entry name" value="AcylCo_DH-like_C"/>
</dbReference>
<accession>A0A0M4QM70</accession>
<dbReference type="Proteomes" id="UP000062833">
    <property type="component" value="Chromosome"/>
</dbReference>
<protein>
    <submittedName>
        <fullName evidence="3">Acyl-CoA dehydrogenase</fullName>
    </submittedName>
</protein>
<dbReference type="PANTHER" id="PTHR43884:SF25">
    <property type="entry name" value="ACYL-COA DEHYDROGENASE YDBM-RELATED"/>
    <property type="match status" value="1"/>
</dbReference>
<feature type="domain" description="Acyl-CoA dehydrogenase C-terminal" evidence="2">
    <location>
        <begin position="240"/>
        <end position="362"/>
    </location>
</feature>
<keyword evidence="4" id="KW-1185">Reference proteome</keyword>
<evidence type="ECO:0000259" key="2">
    <source>
        <dbReference type="Pfam" id="PF08028"/>
    </source>
</evidence>
<dbReference type="InterPro" id="IPR009100">
    <property type="entry name" value="AcylCoA_DH/oxidase_NM_dom_sf"/>
</dbReference>
<evidence type="ECO:0000313" key="4">
    <source>
        <dbReference type="Proteomes" id="UP000062833"/>
    </source>
</evidence>
<evidence type="ECO:0000313" key="3">
    <source>
        <dbReference type="EMBL" id="ALE92122.1"/>
    </source>
</evidence>
<name>A0A0M4QM70_9MICC</name>
<keyword evidence="1" id="KW-0560">Oxidoreductase</keyword>
<dbReference type="EMBL" id="CP012677">
    <property type="protein sequence ID" value="ALE92122.1"/>
    <property type="molecule type" value="Genomic_DNA"/>
</dbReference>
<dbReference type="SUPFAM" id="SSF47203">
    <property type="entry name" value="Acyl-CoA dehydrogenase C-terminal domain-like"/>
    <property type="match status" value="1"/>
</dbReference>
<reference evidence="4" key="1">
    <citation type="submission" date="2015-09" db="EMBL/GenBank/DDBJ databases">
        <title>Complete genome of Arthrobacter alpinus strain R3.8.</title>
        <authorList>
            <person name="See-Too W.S."/>
            <person name="Chan K.G."/>
        </authorList>
    </citation>
    <scope>NUCLEOTIDE SEQUENCE [LARGE SCALE GENOMIC DNA]</scope>
    <source>
        <strain evidence="4">R3.8</strain>
    </source>
</reference>
<dbReference type="PATRIC" id="fig|656366.3.peg.1478"/>
<dbReference type="InterPro" id="IPR013107">
    <property type="entry name" value="Acyl-CoA_DH_C"/>
</dbReference>
<dbReference type="GO" id="GO:0050660">
    <property type="term" value="F:flavin adenine dinucleotide binding"/>
    <property type="evidence" value="ECO:0007669"/>
    <property type="project" value="InterPro"/>
</dbReference>
<dbReference type="RefSeq" id="WP_062006601.1">
    <property type="nucleotide sequence ID" value="NZ_CP012677.1"/>
</dbReference>
<dbReference type="PANTHER" id="PTHR43884">
    <property type="entry name" value="ACYL-COA DEHYDROGENASE"/>
    <property type="match status" value="1"/>
</dbReference>
<dbReference type="AlphaFoldDB" id="A0A0M4QM70"/>
<dbReference type="Pfam" id="PF08028">
    <property type="entry name" value="Acyl-CoA_dh_2"/>
    <property type="match status" value="1"/>
</dbReference>
<dbReference type="PIRSF" id="PIRSF016578">
    <property type="entry name" value="HsaA"/>
    <property type="match status" value="1"/>
</dbReference>
<evidence type="ECO:0000256" key="1">
    <source>
        <dbReference type="ARBA" id="ARBA00023002"/>
    </source>
</evidence>
<dbReference type="Gene3D" id="1.10.540.10">
    <property type="entry name" value="Acyl-CoA dehydrogenase/oxidase, N-terminal domain"/>
    <property type="match status" value="1"/>
</dbReference>
<organism evidence="3 4">
    <name type="scientific">Arthrobacter alpinus</name>
    <dbReference type="NCBI Taxonomy" id="656366"/>
    <lineage>
        <taxon>Bacteria</taxon>
        <taxon>Bacillati</taxon>
        <taxon>Actinomycetota</taxon>
        <taxon>Actinomycetes</taxon>
        <taxon>Micrococcales</taxon>
        <taxon>Micrococcaceae</taxon>
        <taxon>Arthrobacter</taxon>
    </lineage>
</organism>
<dbReference type="GO" id="GO:0003995">
    <property type="term" value="F:acyl-CoA dehydrogenase activity"/>
    <property type="evidence" value="ECO:0007669"/>
    <property type="project" value="TreeGrafter"/>
</dbReference>
<dbReference type="SUPFAM" id="SSF56645">
    <property type="entry name" value="Acyl-CoA dehydrogenase NM domain-like"/>
    <property type="match status" value="1"/>
</dbReference>
<proteinExistence type="predicted"/>
<dbReference type="InterPro" id="IPR037069">
    <property type="entry name" value="AcylCoA_DH/ox_N_sf"/>
</dbReference>
<dbReference type="InterPro" id="IPR046373">
    <property type="entry name" value="Acyl-CoA_Oxase/DH_mid-dom_sf"/>
</dbReference>
<dbReference type="KEGG" id="aaq:AOC05_06910"/>
<sequence length="383" mass="41424">MDLFELLPDDLLERFRARAKGYDERNEFFHEDLAELKSQGYLRMFATIDDGGLGFGLQQVAAAQRRLATAAPATALAINMHLVWTGVAHLLARRGDDSLRYVLAEAVAGEVFAFGNSEAGNDSVLFDSNTVAAPLGDGSYSFTGTKIFTSLSPAWTRLGIFGKDSTGQEPMLVHAFITRDTPGYSIKDDWNTLGMRASQSNTTVLDGAVAAADRVFRKLPVGPNADPLIFAIFACFETLLAAVYTGLGERALQIGVETVHKRRSKKTGKSYAQDPDIRWRIADAALAMDGLYPQVDAVARDVDGLVNHGGMWFPALVGVKVRATETARTVVDLIIRVSGGGSYFAGSELGRLYRDVLAGMFHPSDDESAHATIATAWLGPVEQ</sequence>